<keyword evidence="2" id="KW-1003">Cell membrane</keyword>
<organism evidence="8 9">
    <name type="scientific">Antricoccus suffuscus</name>
    <dbReference type="NCBI Taxonomy" id="1629062"/>
    <lineage>
        <taxon>Bacteria</taxon>
        <taxon>Bacillati</taxon>
        <taxon>Actinomycetota</taxon>
        <taxon>Actinomycetes</taxon>
        <taxon>Geodermatophilales</taxon>
        <taxon>Antricoccaceae</taxon>
        <taxon>Antricoccus</taxon>
    </lineage>
</organism>
<feature type="region of interest" description="Disordered" evidence="6">
    <location>
        <begin position="291"/>
        <end position="325"/>
    </location>
</feature>
<keyword evidence="3 7" id="KW-0812">Transmembrane</keyword>
<comment type="subcellular location">
    <subcellularLocation>
        <location evidence="1">Cell membrane</location>
        <topology evidence="1">Multi-pass membrane protein</topology>
    </subcellularLocation>
</comment>
<evidence type="ECO:0000256" key="4">
    <source>
        <dbReference type="ARBA" id="ARBA00022989"/>
    </source>
</evidence>
<dbReference type="GO" id="GO:0005886">
    <property type="term" value="C:plasma membrane"/>
    <property type="evidence" value="ECO:0007669"/>
    <property type="project" value="UniProtKB-SubCell"/>
</dbReference>
<protein>
    <submittedName>
        <fullName evidence="8">Putative copper resistance protein D</fullName>
    </submittedName>
</protein>
<reference evidence="8 9" key="1">
    <citation type="submission" date="2018-03" db="EMBL/GenBank/DDBJ databases">
        <title>Genomic Encyclopedia of Archaeal and Bacterial Type Strains, Phase II (KMG-II): from individual species to whole genera.</title>
        <authorList>
            <person name="Goeker M."/>
        </authorList>
    </citation>
    <scope>NUCLEOTIDE SEQUENCE [LARGE SCALE GENOMIC DNA]</scope>
    <source>
        <strain evidence="8 9">DSM 100065</strain>
    </source>
</reference>
<evidence type="ECO:0000256" key="1">
    <source>
        <dbReference type="ARBA" id="ARBA00004651"/>
    </source>
</evidence>
<feature type="transmembrane region" description="Helical" evidence="7">
    <location>
        <begin position="258"/>
        <end position="280"/>
    </location>
</feature>
<evidence type="ECO:0000256" key="2">
    <source>
        <dbReference type="ARBA" id="ARBA00022475"/>
    </source>
</evidence>
<dbReference type="InterPro" id="IPR019108">
    <property type="entry name" value="Caa3_assmbl_CtaG-rel"/>
</dbReference>
<feature type="transmembrane region" description="Helical" evidence="7">
    <location>
        <begin position="71"/>
        <end position="90"/>
    </location>
</feature>
<feature type="transmembrane region" description="Helical" evidence="7">
    <location>
        <begin position="210"/>
        <end position="231"/>
    </location>
</feature>
<dbReference type="Pfam" id="PF09678">
    <property type="entry name" value="Caa3_CtaG"/>
    <property type="match status" value="1"/>
</dbReference>
<dbReference type="AlphaFoldDB" id="A0A2T0ZYC4"/>
<feature type="transmembrane region" description="Helical" evidence="7">
    <location>
        <begin position="102"/>
        <end position="124"/>
    </location>
</feature>
<evidence type="ECO:0000256" key="7">
    <source>
        <dbReference type="SAM" id="Phobius"/>
    </source>
</evidence>
<evidence type="ECO:0000256" key="3">
    <source>
        <dbReference type="ARBA" id="ARBA00022692"/>
    </source>
</evidence>
<feature type="transmembrane region" description="Helical" evidence="7">
    <location>
        <begin position="176"/>
        <end position="198"/>
    </location>
</feature>
<accession>A0A2T0ZYC4</accession>
<evidence type="ECO:0000313" key="8">
    <source>
        <dbReference type="EMBL" id="PRZ41359.1"/>
    </source>
</evidence>
<evidence type="ECO:0000313" key="9">
    <source>
        <dbReference type="Proteomes" id="UP000237752"/>
    </source>
</evidence>
<proteinExistence type="predicted"/>
<gene>
    <name evidence="8" type="ORF">CLV47_11086</name>
</gene>
<dbReference type="EMBL" id="PVUE01000010">
    <property type="protein sequence ID" value="PRZ41359.1"/>
    <property type="molecule type" value="Genomic_DNA"/>
</dbReference>
<feature type="compositionally biased region" description="Basic and acidic residues" evidence="6">
    <location>
        <begin position="291"/>
        <end position="316"/>
    </location>
</feature>
<dbReference type="Proteomes" id="UP000237752">
    <property type="component" value="Unassembled WGS sequence"/>
</dbReference>
<name>A0A2T0ZYC4_9ACTN</name>
<keyword evidence="5 7" id="KW-0472">Membrane</keyword>
<keyword evidence="9" id="KW-1185">Reference proteome</keyword>
<sequence length="325" mass="35949">MTTMATSIPALAVGVDPASLPPFTAIRILNEWTVEPFLLTMLVVSAALYLWGVQRLRANGVHWKTSRTVSFLLGGVGTIAFVTMSGIGAYDETLFSVHMVQHMVLSMVSPIFLALGAPVTLALRALPSAGRSRLNAVLHSHIARFFCHPLVGFLLFVGTPFLLYLTEWYPLSLRYIWLHEFLHVHFLLIGCVFFWPLVGVDPVPGRVSHPMRMLILVATMPLHAVLGLTIMQSRDLIAGSWYGVVHPVWSNPMSEQQIAGGLLWASGDLVGLLMVVTAMYQWMRASEREAAREDRRLDRLDASNRRGEARRLDSRGPKSAAGPAE</sequence>
<comment type="caution">
    <text evidence="8">The sequence shown here is derived from an EMBL/GenBank/DDBJ whole genome shotgun (WGS) entry which is preliminary data.</text>
</comment>
<evidence type="ECO:0000256" key="5">
    <source>
        <dbReference type="ARBA" id="ARBA00023136"/>
    </source>
</evidence>
<feature type="transmembrane region" description="Helical" evidence="7">
    <location>
        <begin position="33"/>
        <end position="51"/>
    </location>
</feature>
<evidence type="ECO:0000256" key="6">
    <source>
        <dbReference type="SAM" id="MobiDB-lite"/>
    </source>
</evidence>
<keyword evidence="4 7" id="KW-1133">Transmembrane helix</keyword>
<feature type="transmembrane region" description="Helical" evidence="7">
    <location>
        <begin position="145"/>
        <end position="164"/>
    </location>
</feature>